<accession>A0A0M4LEL9</accession>
<feature type="transmembrane region" description="Helical" evidence="7">
    <location>
        <begin position="140"/>
        <end position="169"/>
    </location>
</feature>
<dbReference type="PATRIC" id="fig|1125411.7.peg.1678"/>
<evidence type="ECO:0000256" key="7">
    <source>
        <dbReference type="RuleBase" id="RU363032"/>
    </source>
</evidence>
<dbReference type="GO" id="GO:0005886">
    <property type="term" value="C:plasma membrane"/>
    <property type="evidence" value="ECO:0007669"/>
    <property type="project" value="UniProtKB-SubCell"/>
</dbReference>
<dbReference type="SUPFAM" id="SSF161098">
    <property type="entry name" value="MetI-like"/>
    <property type="match status" value="1"/>
</dbReference>
<dbReference type="STRING" id="1125411.W908_08540"/>
<dbReference type="Gene3D" id="1.10.3720.10">
    <property type="entry name" value="MetI-like"/>
    <property type="match status" value="1"/>
</dbReference>
<dbReference type="AlphaFoldDB" id="A0A0M4LEL9"/>
<evidence type="ECO:0000256" key="2">
    <source>
        <dbReference type="ARBA" id="ARBA00022448"/>
    </source>
</evidence>
<feature type="transmembrane region" description="Helical" evidence="7">
    <location>
        <begin position="97"/>
        <end position="120"/>
    </location>
</feature>
<dbReference type="InterPro" id="IPR000515">
    <property type="entry name" value="MetI-like"/>
</dbReference>
<dbReference type="Pfam" id="PF12911">
    <property type="entry name" value="OppC_N"/>
    <property type="match status" value="1"/>
</dbReference>
<comment type="subcellular location">
    <subcellularLocation>
        <location evidence="1 7">Cell membrane</location>
        <topology evidence="1 7">Multi-pass membrane protein</topology>
    </subcellularLocation>
</comment>
<dbReference type="InterPro" id="IPR050366">
    <property type="entry name" value="BP-dependent_transpt_permease"/>
</dbReference>
<sequence length="298" mass="32147">MNTETTPATSIRSQQWKEFWFYFSVSKTAVAGLIFLILVILMAIFADVISPHGPAEQFREYAKLPPSWMEGGQAQFFLGTDYAGRDMWSRIIHGSRMSLLAGCVVVVLSLSIGVLLGLIAGYRGGWIETFIMRVMDTIMAVPGLLLALVLVAVLGPGLLNAMIAIAITYTPSFVRLTRASTLTELNRDYVTASRVAGASPTRLMFVSILPNCMAPIIVQGTLSFSTAILDTAALGFLGMGAQAPIPEWGTLIAENRDLILNAPWTVTFPGVAILLAVLAINLVGDGLRDALDPKLKRS</sequence>
<feature type="transmembrane region" description="Helical" evidence="7">
    <location>
        <begin position="203"/>
        <end position="229"/>
    </location>
</feature>
<keyword evidence="2 7" id="KW-0813">Transport</keyword>
<reference evidence="9 10" key="1">
    <citation type="journal article" date="2015" name="Genome Announc.">
        <title>Genome Sequence of 'Candidatus Thioglobus singularis' Strain PS1, a Mixotroph from the SUP05 Clade of Marine Gammaproteobacteria.</title>
        <authorList>
            <person name="Marshall K.T."/>
            <person name="Morris R.M."/>
        </authorList>
    </citation>
    <scope>NUCLEOTIDE SEQUENCE [LARGE SCALE GENOMIC DNA]</scope>
    <source>
        <strain evidence="9 10">PS1</strain>
    </source>
</reference>
<dbReference type="GO" id="GO:0071916">
    <property type="term" value="F:dipeptide transmembrane transporter activity"/>
    <property type="evidence" value="ECO:0007669"/>
    <property type="project" value="TreeGrafter"/>
</dbReference>
<dbReference type="Pfam" id="PF00528">
    <property type="entry name" value="BPD_transp_1"/>
    <property type="match status" value="1"/>
</dbReference>
<feature type="transmembrane region" description="Helical" evidence="7">
    <location>
        <begin position="20"/>
        <end position="49"/>
    </location>
</feature>
<dbReference type="Proteomes" id="UP000068905">
    <property type="component" value="Chromosome"/>
</dbReference>
<dbReference type="EMBL" id="CP006911">
    <property type="protein sequence ID" value="ALE02544.1"/>
    <property type="molecule type" value="Genomic_DNA"/>
</dbReference>
<proteinExistence type="inferred from homology"/>
<keyword evidence="5 7" id="KW-1133">Transmembrane helix</keyword>
<organism evidence="9 10">
    <name type="scientific">Candidatus Pseudothioglobus singularis PS1</name>
    <dbReference type="NCBI Taxonomy" id="1125411"/>
    <lineage>
        <taxon>Bacteria</taxon>
        <taxon>Pseudomonadati</taxon>
        <taxon>Pseudomonadota</taxon>
        <taxon>Gammaproteobacteria</taxon>
        <taxon>Candidatus Pseudothioglobaceae</taxon>
        <taxon>Candidatus Pseudothioglobus</taxon>
    </lineage>
</organism>
<evidence type="ECO:0000256" key="4">
    <source>
        <dbReference type="ARBA" id="ARBA00022692"/>
    </source>
</evidence>
<evidence type="ECO:0000256" key="6">
    <source>
        <dbReference type="ARBA" id="ARBA00023136"/>
    </source>
</evidence>
<dbReference type="PROSITE" id="PS50928">
    <property type="entry name" value="ABC_TM1"/>
    <property type="match status" value="1"/>
</dbReference>
<dbReference type="InterPro" id="IPR025966">
    <property type="entry name" value="OppC_N"/>
</dbReference>
<dbReference type="PANTHER" id="PTHR43386:SF1">
    <property type="entry name" value="D,D-DIPEPTIDE TRANSPORT SYSTEM PERMEASE PROTEIN DDPC-RELATED"/>
    <property type="match status" value="1"/>
</dbReference>
<evidence type="ECO:0000256" key="3">
    <source>
        <dbReference type="ARBA" id="ARBA00022475"/>
    </source>
</evidence>
<evidence type="ECO:0000313" key="9">
    <source>
        <dbReference type="EMBL" id="ALE02544.1"/>
    </source>
</evidence>
<keyword evidence="4 7" id="KW-0812">Transmembrane</keyword>
<evidence type="ECO:0000256" key="1">
    <source>
        <dbReference type="ARBA" id="ARBA00004651"/>
    </source>
</evidence>
<evidence type="ECO:0000313" key="10">
    <source>
        <dbReference type="Proteomes" id="UP000068905"/>
    </source>
</evidence>
<dbReference type="InterPro" id="IPR035906">
    <property type="entry name" value="MetI-like_sf"/>
</dbReference>
<keyword evidence="3" id="KW-1003">Cell membrane</keyword>
<feature type="domain" description="ABC transmembrane type-1" evidence="8">
    <location>
        <begin position="95"/>
        <end position="284"/>
    </location>
</feature>
<keyword evidence="10" id="KW-1185">Reference proteome</keyword>
<comment type="similarity">
    <text evidence="7">Belongs to the binding-protein-dependent transport system permease family.</text>
</comment>
<name>A0A0M4LEL9_9GAMM</name>
<gene>
    <name evidence="9" type="ORF">W908_08540</name>
</gene>
<dbReference type="PANTHER" id="PTHR43386">
    <property type="entry name" value="OLIGOPEPTIDE TRANSPORT SYSTEM PERMEASE PROTEIN APPC"/>
    <property type="match status" value="1"/>
</dbReference>
<dbReference type="KEGG" id="tsn:W908_08540"/>
<evidence type="ECO:0000256" key="5">
    <source>
        <dbReference type="ARBA" id="ARBA00022989"/>
    </source>
</evidence>
<evidence type="ECO:0000259" key="8">
    <source>
        <dbReference type="PROSITE" id="PS50928"/>
    </source>
</evidence>
<dbReference type="OrthoDB" id="9805884at2"/>
<keyword evidence="6 7" id="KW-0472">Membrane</keyword>
<feature type="transmembrane region" description="Helical" evidence="7">
    <location>
        <begin position="266"/>
        <end position="287"/>
    </location>
</feature>
<dbReference type="RefSeq" id="WP_053820727.1">
    <property type="nucleotide sequence ID" value="NZ_CP006911.1"/>
</dbReference>
<dbReference type="CDD" id="cd06261">
    <property type="entry name" value="TM_PBP2"/>
    <property type="match status" value="1"/>
</dbReference>
<protein>
    <submittedName>
        <fullName evidence="9">Peptide ABC transporter</fullName>
    </submittedName>
</protein>